<dbReference type="InterPro" id="IPR050789">
    <property type="entry name" value="Diverse_Enzym_Activities"/>
</dbReference>
<protein>
    <submittedName>
        <fullName evidence="2">Beta-lactamase family protein</fullName>
    </submittedName>
</protein>
<name>A0A9D1R5K5_9FIRM</name>
<reference evidence="2" key="1">
    <citation type="journal article" date="2021" name="PeerJ">
        <title>Extensive microbial diversity within the chicken gut microbiome revealed by metagenomics and culture.</title>
        <authorList>
            <person name="Gilroy R."/>
            <person name="Ravi A."/>
            <person name="Getino M."/>
            <person name="Pursley I."/>
            <person name="Horton D.L."/>
            <person name="Alikhan N.F."/>
            <person name="Baker D."/>
            <person name="Gharbi K."/>
            <person name="Hall N."/>
            <person name="Watson M."/>
            <person name="Adriaenssens E.M."/>
            <person name="Foster-Nyarko E."/>
            <person name="Jarju S."/>
            <person name="Secka A."/>
            <person name="Antonio M."/>
            <person name="Oren A."/>
            <person name="Chaudhuri R.R."/>
            <person name="La Ragione R."/>
            <person name="Hildebrand F."/>
            <person name="Pallen M.J."/>
        </authorList>
    </citation>
    <scope>NUCLEOTIDE SEQUENCE</scope>
    <source>
        <strain evidence="2">CHK195-6426</strain>
    </source>
</reference>
<feature type="domain" description="Beta-lactamase-related" evidence="1">
    <location>
        <begin position="41"/>
        <end position="285"/>
    </location>
</feature>
<sequence>MLTFETKTPEECAIPGKAVEEMDKRMERLGIHIHGYLLLSGKSIIAERYWEPYGRDVIHRMYSITKSFAALAVGLLEKEGRISLDDKICQYFPEMLPEDGGHPWCLEMTIRDMLSMRTCYGSTTFKRYGDGDWTESFFRVEPDHVPGTVFSYDTSSAHVLAALVEKLTGMELLDYMREKVLDKLGFSKEAYIMKDPSGVSQGGSGMVCTLRDVAKVAYLCNQGGILDGEELLPGEFLREAVACQTPTDVQPTLDEQCGYGYMIWMPREDGFVFYGMGGQLAVCFPKLDFCYLTMADTIGNPAGLQMLYDCFYDTVYPCLKEQRGKALTVGKNLGQDVPDAEWEKRLREETQNVAYTFYPNQMQWSSLCFDWQKGRLSFVLPSGEAQLDFGGDWVRGQKFPGTDYACECKGYWKMGHFLLQCYVTDEEQGHVSMDFAWKDERLSVRMVSTNEEYFAFFKGFGSAYRQKE</sequence>
<proteinExistence type="predicted"/>
<dbReference type="Proteomes" id="UP000824265">
    <property type="component" value="Unassembled WGS sequence"/>
</dbReference>
<gene>
    <name evidence="2" type="ORF">H9742_07050</name>
</gene>
<evidence type="ECO:0000313" key="3">
    <source>
        <dbReference type="Proteomes" id="UP000824265"/>
    </source>
</evidence>
<evidence type="ECO:0000313" key="2">
    <source>
        <dbReference type="EMBL" id="HIW81275.1"/>
    </source>
</evidence>
<dbReference type="Gene3D" id="3.40.710.10">
    <property type="entry name" value="DD-peptidase/beta-lactamase superfamily"/>
    <property type="match status" value="1"/>
</dbReference>
<dbReference type="AlphaFoldDB" id="A0A9D1R5K5"/>
<evidence type="ECO:0000259" key="1">
    <source>
        <dbReference type="Pfam" id="PF00144"/>
    </source>
</evidence>
<comment type="caution">
    <text evidence="2">The sequence shown here is derived from an EMBL/GenBank/DDBJ whole genome shotgun (WGS) entry which is preliminary data.</text>
</comment>
<accession>A0A9D1R5K5</accession>
<dbReference type="EMBL" id="DXGH01000038">
    <property type="protein sequence ID" value="HIW81275.1"/>
    <property type="molecule type" value="Genomic_DNA"/>
</dbReference>
<reference evidence="2" key="2">
    <citation type="submission" date="2021-04" db="EMBL/GenBank/DDBJ databases">
        <authorList>
            <person name="Gilroy R."/>
        </authorList>
    </citation>
    <scope>NUCLEOTIDE SEQUENCE</scope>
    <source>
        <strain evidence="2">CHK195-6426</strain>
    </source>
</reference>
<dbReference type="InterPro" id="IPR012338">
    <property type="entry name" value="Beta-lactam/transpept-like"/>
</dbReference>
<dbReference type="Pfam" id="PF00144">
    <property type="entry name" value="Beta-lactamase"/>
    <property type="match status" value="1"/>
</dbReference>
<organism evidence="2 3">
    <name type="scientific">Candidatus Acetatifactor stercoripullorum</name>
    <dbReference type="NCBI Taxonomy" id="2838414"/>
    <lineage>
        <taxon>Bacteria</taxon>
        <taxon>Bacillati</taxon>
        <taxon>Bacillota</taxon>
        <taxon>Clostridia</taxon>
        <taxon>Lachnospirales</taxon>
        <taxon>Lachnospiraceae</taxon>
        <taxon>Acetatifactor</taxon>
    </lineage>
</organism>
<dbReference type="InterPro" id="IPR001466">
    <property type="entry name" value="Beta-lactam-related"/>
</dbReference>
<dbReference type="SUPFAM" id="SSF56601">
    <property type="entry name" value="beta-lactamase/transpeptidase-like"/>
    <property type="match status" value="1"/>
</dbReference>
<dbReference type="PANTHER" id="PTHR43283">
    <property type="entry name" value="BETA-LACTAMASE-RELATED"/>
    <property type="match status" value="1"/>
</dbReference>
<dbReference type="PANTHER" id="PTHR43283:SF7">
    <property type="entry name" value="BETA-LACTAMASE-RELATED DOMAIN-CONTAINING PROTEIN"/>
    <property type="match status" value="1"/>
</dbReference>